<evidence type="ECO:0000259" key="30">
    <source>
        <dbReference type="PROSITE" id="PS50217"/>
    </source>
</evidence>
<evidence type="ECO:0000256" key="22">
    <source>
        <dbReference type="ARBA" id="ARBA00051722"/>
    </source>
</evidence>
<dbReference type="PANTHER" id="PTHR46164:SF1">
    <property type="entry name" value="CYCLIC AMP-DEPENDENT TRANSCRIPTION FACTOR ATF-6 ALPHA"/>
    <property type="match status" value="1"/>
</dbReference>
<dbReference type="CDD" id="cd14700">
    <property type="entry name" value="bZIP_ATF6"/>
    <property type="match status" value="1"/>
</dbReference>
<comment type="caution">
    <text evidence="31">The sequence shown here is derived from an EMBL/GenBank/DDBJ whole genome shotgun (WGS) entry which is preliminary data.</text>
</comment>
<evidence type="ECO:0000256" key="3">
    <source>
        <dbReference type="ARBA" id="ARBA00004648"/>
    </source>
</evidence>
<dbReference type="InterPro" id="IPR051882">
    <property type="entry name" value="ATF_bZIP_TF"/>
</dbReference>
<keyword evidence="25" id="KW-0175">Coiled coil</keyword>
<evidence type="ECO:0000256" key="18">
    <source>
        <dbReference type="ARBA" id="ARBA00023230"/>
    </source>
</evidence>
<comment type="similarity">
    <text evidence="5">Belongs to the bZIP family. ATF subfamily.</text>
</comment>
<keyword evidence="11" id="KW-0256">Endoplasmic reticulum</keyword>
<comment type="function">
    <text evidence="23">Dual specificity phosphatase; can dephosphorylate both phosphotyrosine and phosphoserine or phosphothreonine residues. Can dephosphorylate glucokinase (in vitro). Has phosphatase activity with the synthetic substrate 6,8-difluoro-4-methylumbelliferyl phosphate and other in vitro substrates.</text>
</comment>
<evidence type="ECO:0000256" key="27">
    <source>
        <dbReference type="SAM" id="Phobius"/>
    </source>
</evidence>
<accession>A0A8J6GBH5</accession>
<keyword evidence="8" id="KW-0963">Cytoplasm</keyword>
<dbReference type="FunFam" id="1.20.5.170:FF:000041">
    <property type="entry name" value="Cyclic AMP-dependent transcription factor ATF-6 beta"/>
    <property type="match status" value="1"/>
</dbReference>
<evidence type="ECO:0000256" key="5">
    <source>
        <dbReference type="ARBA" id="ARBA00009050"/>
    </source>
</evidence>
<evidence type="ECO:0000256" key="6">
    <source>
        <dbReference type="ARBA" id="ARBA00013064"/>
    </source>
</evidence>
<evidence type="ECO:0000256" key="9">
    <source>
        <dbReference type="ARBA" id="ARBA00022692"/>
    </source>
</evidence>
<evidence type="ECO:0000256" key="17">
    <source>
        <dbReference type="ARBA" id="ARBA00023163"/>
    </source>
</evidence>
<keyword evidence="19" id="KW-0539">Nucleus</keyword>
<dbReference type="AlphaFoldDB" id="A0A8J6GBH5"/>
<comment type="subcellular location">
    <subcellularLocation>
        <location evidence="2">Cytoplasm</location>
    </subcellularLocation>
    <subcellularLocation>
        <location evidence="3">Endoplasmic reticulum membrane</location>
        <topology evidence="3">Single-pass type II membrane protein</topology>
    </subcellularLocation>
    <subcellularLocation>
        <location evidence="1">Nucleus</location>
    </subcellularLocation>
</comment>
<keyword evidence="17" id="KW-0804">Transcription</keyword>
<dbReference type="PROSITE" id="PS50054">
    <property type="entry name" value="TYR_PHOSPHATASE_DUAL"/>
    <property type="match status" value="1"/>
</dbReference>
<feature type="coiled-coil region" evidence="25">
    <location>
        <begin position="547"/>
        <end position="581"/>
    </location>
</feature>
<organism evidence="31 32">
    <name type="scientific">Microtus ochrogaster</name>
    <name type="common">Prairie vole</name>
    <dbReference type="NCBI Taxonomy" id="79684"/>
    <lineage>
        <taxon>Eukaryota</taxon>
        <taxon>Metazoa</taxon>
        <taxon>Chordata</taxon>
        <taxon>Craniata</taxon>
        <taxon>Vertebrata</taxon>
        <taxon>Euteleostomi</taxon>
        <taxon>Mammalia</taxon>
        <taxon>Eutheria</taxon>
        <taxon>Euarchontoglires</taxon>
        <taxon>Glires</taxon>
        <taxon>Rodentia</taxon>
        <taxon>Myomorpha</taxon>
        <taxon>Muroidea</taxon>
        <taxon>Cricetidae</taxon>
        <taxon>Arvicolinae</taxon>
        <taxon>Microtus</taxon>
    </lineage>
</organism>
<dbReference type="InterPro" id="IPR029021">
    <property type="entry name" value="Prot-tyrosine_phosphatase-like"/>
</dbReference>
<feature type="region of interest" description="Disordered" evidence="26">
    <location>
        <begin position="365"/>
        <end position="421"/>
    </location>
</feature>
<dbReference type="SUPFAM" id="SSF52799">
    <property type="entry name" value="(Phosphotyrosine protein) phosphatases II"/>
    <property type="match status" value="1"/>
</dbReference>
<evidence type="ECO:0000256" key="13">
    <source>
        <dbReference type="ARBA" id="ARBA00022989"/>
    </source>
</evidence>
<dbReference type="GO" id="GO:0004725">
    <property type="term" value="F:protein tyrosine phosphatase activity"/>
    <property type="evidence" value="ECO:0007669"/>
    <property type="project" value="UniProtKB-EC"/>
</dbReference>
<evidence type="ECO:0000256" key="20">
    <source>
        <dbReference type="ARBA" id="ARBA00047761"/>
    </source>
</evidence>
<dbReference type="InterPro" id="IPR000387">
    <property type="entry name" value="Tyr_Pase_dom"/>
</dbReference>
<dbReference type="GO" id="GO:0000978">
    <property type="term" value="F:RNA polymerase II cis-regulatory region sequence-specific DNA binding"/>
    <property type="evidence" value="ECO:0007669"/>
    <property type="project" value="TreeGrafter"/>
</dbReference>
<sequence length="828" mass="91126">MLDGRGLNHGGERQAAATGTASPAGHMVEVRPGLYLGGAAAVAEPNHLLEAGITAVLTVDSEPGFQAGAGFEGLRSLFVPALDKPETDLLSHLDRCVAFIGQSRAEGRAVLVHCHAGVSRSVAVVTAFIMKTDQLTFEKAYESLQTVKPEAKMNEGFEGQLKLYEAMGCEVDTSSAAYKQYRLQKVTEKYPELRNLPQELFAVDPTTMSQGLKDDILYKCRKCSIFCPPAAAVSDYSPTGVRRYREVSVSPKLAGVAGTMESPFSPGFPHRPEEDWGGDEPCPGSEATDWGLVEGTGRTSGLLSWPQRHGSDVRIGEIAVVFQRVFLVEIPESTLFAELGYFTDTDEVQFDAANETYEEFDLSSSSQSPLSLYGESCNSPSSVEPLKEDKPVIGPGNKAEHGLTPKKKNQMSSKPSVQPKPLLLPAAPKTQTNASVPAKTIIIQTLPALMPLAKQQSIISIQPAPTKGQTVLLSQPTMVQLQAPGVLPSAQPVLAVAGGATQLPNHVVNMVPAPVVNSPIAVLRRQQRMIKNRESACQSRKKKKEYMLGLEARLKAALSENEQLKKENGSLKRQLDEVVSENQRLKVPSPKRRAVCVMIVLAFIVLNYGPMSMLEQDSRRVKPSMNPASQRRHLLEFSAKEVQDPSDVINQKNSYRYDHSVSNDKALMVLTEEPLLYIPPPPCQPLINTTESLRLNHELRGWVHRHEVERTKSRRMTNHQQKTRILQGALEQGSNSQLMAVQYTETTSISRNSGNELQVYYASPGSYQGFFEAIRRRGDTFYVVSFRRVLSSNWCLSPVTATWLLFDSAYFLFLFLLGISTLPYSVLQ</sequence>
<evidence type="ECO:0000256" key="1">
    <source>
        <dbReference type="ARBA" id="ARBA00004123"/>
    </source>
</evidence>
<keyword evidence="15" id="KW-0238">DNA-binding</keyword>
<dbReference type="EC" id="3.1.3.48" evidence="6"/>
<keyword evidence="9 27" id="KW-0812">Transmembrane</keyword>
<dbReference type="Pfam" id="PF00170">
    <property type="entry name" value="bZIP_1"/>
    <property type="match status" value="1"/>
</dbReference>
<evidence type="ECO:0000256" key="16">
    <source>
        <dbReference type="ARBA" id="ARBA00023136"/>
    </source>
</evidence>
<feature type="region of interest" description="Disordered" evidence="26">
    <location>
        <begin position="1"/>
        <end position="23"/>
    </location>
</feature>
<evidence type="ECO:0000256" key="2">
    <source>
        <dbReference type="ARBA" id="ARBA00004496"/>
    </source>
</evidence>
<keyword evidence="16 27" id="KW-0472">Membrane</keyword>
<dbReference type="GO" id="GO:0000981">
    <property type="term" value="F:DNA-binding transcription factor activity, RNA polymerase II-specific"/>
    <property type="evidence" value="ECO:0007669"/>
    <property type="project" value="TreeGrafter"/>
</dbReference>
<evidence type="ECO:0000313" key="32">
    <source>
        <dbReference type="Proteomes" id="UP000710432"/>
    </source>
</evidence>
<comment type="catalytic activity">
    <reaction evidence="20">
        <text>O-phospho-L-seryl-[protein] + H2O = L-seryl-[protein] + phosphate</text>
        <dbReference type="Rhea" id="RHEA:20629"/>
        <dbReference type="Rhea" id="RHEA-COMP:9863"/>
        <dbReference type="Rhea" id="RHEA-COMP:11604"/>
        <dbReference type="ChEBI" id="CHEBI:15377"/>
        <dbReference type="ChEBI" id="CHEBI:29999"/>
        <dbReference type="ChEBI" id="CHEBI:43474"/>
        <dbReference type="ChEBI" id="CHEBI:83421"/>
        <dbReference type="EC" id="3.1.3.16"/>
    </reaction>
</comment>
<dbReference type="GO" id="GO:0030968">
    <property type="term" value="P:endoplasmic reticulum unfolded protein response"/>
    <property type="evidence" value="ECO:0007669"/>
    <property type="project" value="TreeGrafter"/>
</dbReference>
<evidence type="ECO:0000256" key="19">
    <source>
        <dbReference type="ARBA" id="ARBA00023242"/>
    </source>
</evidence>
<feature type="domain" description="Tyrosine specific protein phosphatases" evidence="29">
    <location>
        <begin position="87"/>
        <end position="149"/>
    </location>
</feature>
<comment type="similarity">
    <text evidence="4">Belongs to the protein-tyrosine phosphatase family. Non-receptor class dual specificity subfamily.</text>
</comment>
<dbReference type="FunFam" id="3.90.190.10:FF:000056">
    <property type="entry name" value="Dual specificity phosphatase 12"/>
    <property type="match status" value="1"/>
</dbReference>
<keyword evidence="18" id="KW-0834">Unfolded protein response</keyword>
<gene>
    <name evidence="31" type="ORF">LTLLF_169950</name>
</gene>
<evidence type="ECO:0000313" key="31">
    <source>
        <dbReference type="EMBL" id="KAH0507227.1"/>
    </source>
</evidence>
<evidence type="ECO:0000256" key="15">
    <source>
        <dbReference type="ARBA" id="ARBA00023125"/>
    </source>
</evidence>
<keyword evidence="13 27" id="KW-1133">Transmembrane helix</keyword>
<evidence type="ECO:0000256" key="12">
    <source>
        <dbReference type="ARBA" id="ARBA00022912"/>
    </source>
</evidence>
<feature type="domain" description="BZIP" evidence="30">
    <location>
        <begin position="522"/>
        <end position="585"/>
    </location>
</feature>
<dbReference type="CDD" id="cd14520">
    <property type="entry name" value="DSP_DUSP12"/>
    <property type="match status" value="1"/>
</dbReference>
<evidence type="ECO:0000256" key="10">
    <source>
        <dbReference type="ARBA" id="ARBA00022801"/>
    </source>
</evidence>
<evidence type="ECO:0000256" key="8">
    <source>
        <dbReference type="ARBA" id="ARBA00022490"/>
    </source>
</evidence>
<dbReference type="PROSITE" id="PS00036">
    <property type="entry name" value="BZIP_BASIC"/>
    <property type="match status" value="1"/>
</dbReference>
<keyword evidence="10" id="KW-0378">Hydrolase</keyword>
<dbReference type="GO" id="GO:0005634">
    <property type="term" value="C:nucleus"/>
    <property type="evidence" value="ECO:0007669"/>
    <property type="project" value="UniProtKB-SubCell"/>
</dbReference>
<evidence type="ECO:0000256" key="23">
    <source>
        <dbReference type="ARBA" id="ARBA00059753"/>
    </source>
</evidence>
<evidence type="ECO:0000256" key="14">
    <source>
        <dbReference type="ARBA" id="ARBA00023015"/>
    </source>
</evidence>
<dbReference type="PROSITE" id="PS50217">
    <property type="entry name" value="BZIP"/>
    <property type="match status" value="1"/>
</dbReference>
<protein>
    <recommendedName>
        <fullName evidence="24">Dual specificity protein phosphatase 12</fullName>
        <ecNumber evidence="7">3.1.3.16</ecNumber>
        <ecNumber evidence="6">3.1.3.48</ecNumber>
    </recommendedName>
</protein>
<keyword evidence="14" id="KW-0805">Transcription regulation</keyword>
<dbReference type="PROSITE" id="PS50056">
    <property type="entry name" value="TYR_PHOSPHATASE_2"/>
    <property type="match status" value="1"/>
</dbReference>
<proteinExistence type="inferred from homology"/>
<dbReference type="SMART" id="SM00195">
    <property type="entry name" value="DSPc"/>
    <property type="match status" value="1"/>
</dbReference>
<reference evidence="31" key="1">
    <citation type="submission" date="2020-03" db="EMBL/GenBank/DDBJ databases">
        <title>Studies in the Genomics of Life Span.</title>
        <authorList>
            <person name="Glass D."/>
        </authorList>
    </citation>
    <scope>NUCLEOTIDE SEQUENCE</scope>
    <source>
        <strain evidence="31">LTLLF</strain>
        <tissue evidence="31">Muscle</tissue>
    </source>
</reference>
<evidence type="ECO:0000256" key="24">
    <source>
        <dbReference type="ARBA" id="ARBA00068797"/>
    </source>
</evidence>
<dbReference type="PANTHER" id="PTHR46164">
    <property type="entry name" value="ATF6, ISOFORM C"/>
    <property type="match status" value="1"/>
</dbReference>
<evidence type="ECO:0000259" key="28">
    <source>
        <dbReference type="PROSITE" id="PS50054"/>
    </source>
</evidence>
<evidence type="ECO:0000256" key="21">
    <source>
        <dbReference type="ARBA" id="ARBA00048336"/>
    </source>
</evidence>
<dbReference type="InterPro" id="IPR020422">
    <property type="entry name" value="TYR_PHOSPHATASE_DUAL_dom"/>
</dbReference>
<evidence type="ECO:0000259" key="29">
    <source>
        <dbReference type="PROSITE" id="PS50056"/>
    </source>
</evidence>
<feature type="domain" description="Tyrosine-protein phosphatase" evidence="28">
    <location>
        <begin position="26"/>
        <end position="170"/>
    </location>
</feature>
<keyword evidence="12" id="KW-0904">Protein phosphatase</keyword>
<dbReference type="InterPro" id="IPR046347">
    <property type="entry name" value="bZIP_sf"/>
</dbReference>
<dbReference type="SUPFAM" id="SSF57959">
    <property type="entry name" value="Leucine zipper domain"/>
    <property type="match status" value="1"/>
</dbReference>
<dbReference type="Pfam" id="PF00782">
    <property type="entry name" value="DSPc"/>
    <property type="match status" value="1"/>
</dbReference>
<evidence type="ECO:0000256" key="25">
    <source>
        <dbReference type="SAM" id="Coils"/>
    </source>
</evidence>
<evidence type="ECO:0000256" key="4">
    <source>
        <dbReference type="ARBA" id="ARBA00008601"/>
    </source>
</evidence>
<comment type="catalytic activity">
    <reaction evidence="21">
        <text>O-phospho-L-threonyl-[protein] + H2O = L-threonyl-[protein] + phosphate</text>
        <dbReference type="Rhea" id="RHEA:47004"/>
        <dbReference type="Rhea" id="RHEA-COMP:11060"/>
        <dbReference type="Rhea" id="RHEA-COMP:11605"/>
        <dbReference type="ChEBI" id="CHEBI:15377"/>
        <dbReference type="ChEBI" id="CHEBI:30013"/>
        <dbReference type="ChEBI" id="CHEBI:43474"/>
        <dbReference type="ChEBI" id="CHEBI:61977"/>
        <dbReference type="EC" id="3.1.3.16"/>
    </reaction>
</comment>
<dbReference type="Gene3D" id="3.90.190.10">
    <property type="entry name" value="Protein tyrosine phosphatase superfamily"/>
    <property type="match status" value="1"/>
</dbReference>
<dbReference type="GO" id="GO:0004722">
    <property type="term" value="F:protein serine/threonine phosphatase activity"/>
    <property type="evidence" value="ECO:0007669"/>
    <property type="project" value="UniProtKB-EC"/>
</dbReference>
<comment type="catalytic activity">
    <reaction evidence="22">
        <text>O-phospho-L-tyrosyl-[protein] + H2O = L-tyrosyl-[protein] + phosphate</text>
        <dbReference type="Rhea" id="RHEA:10684"/>
        <dbReference type="Rhea" id="RHEA-COMP:10136"/>
        <dbReference type="Rhea" id="RHEA-COMP:20101"/>
        <dbReference type="ChEBI" id="CHEBI:15377"/>
        <dbReference type="ChEBI" id="CHEBI:43474"/>
        <dbReference type="ChEBI" id="CHEBI:46858"/>
        <dbReference type="ChEBI" id="CHEBI:61978"/>
        <dbReference type="EC" id="3.1.3.48"/>
    </reaction>
</comment>
<evidence type="ECO:0000256" key="26">
    <source>
        <dbReference type="SAM" id="MobiDB-lite"/>
    </source>
</evidence>
<dbReference type="SMART" id="SM00338">
    <property type="entry name" value="BRLZ"/>
    <property type="match status" value="1"/>
</dbReference>
<dbReference type="Gene3D" id="1.20.5.170">
    <property type="match status" value="1"/>
</dbReference>
<evidence type="ECO:0000256" key="7">
    <source>
        <dbReference type="ARBA" id="ARBA00013081"/>
    </source>
</evidence>
<feature type="transmembrane region" description="Helical" evidence="27">
    <location>
        <begin position="803"/>
        <end position="827"/>
    </location>
</feature>
<name>A0A8J6GBH5_MICOH</name>
<dbReference type="EC" id="3.1.3.16" evidence="7"/>
<dbReference type="InterPro" id="IPR004827">
    <property type="entry name" value="bZIP"/>
</dbReference>
<dbReference type="Proteomes" id="UP000710432">
    <property type="component" value="Unassembled WGS sequence"/>
</dbReference>
<dbReference type="GO" id="GO:0005789">
    <property type="term" value="C:endoplasmic reticulum membrane"/>
    <property type="evidence" value="ECO:0007669"/>
    <property type="project" value="UniProtKB-SubCell"/>
</dbReference>
<dbReference type="EMBL" id="JAATJU010023699">
    <property type="protein sequence ID" value="KAH0507227.1"/>
    <property type="molecule type" value="Genomic_DNA"/>
</dbReference>
<dbReference type="InterPro" id="IPR000340">
    <property type="entry name" value="Dual-sp_phosphatase_cat-dom"/>
</dbReference>
<evidence type="ECO:0000256" key="11">
    <source>
        <dbReference type="ARBA" id="ARBA00022824"/>
    </source>
</evidence>